<protein>
    <recommendedName>
        <fullName evidence="4">Pentatricopeptide repeat-containing protein</fullName>
    </recommendedName>
</protein>
<dbReference type="PROSITE" id="PS51375">
    <property type="entry name" value="PPR"/>
    <property type="match status" value="4"/>
</dbReference>
<evidence type="ECO:0000256" key="1">
    <source>
        <dbReference type="ARBA" id="ARBA00022737"/>
    </source>
</evidence>
<dbReference type="GO" id="GO:0003723">
    <property type="term" value="F:RNA binding"/>
    <property type="evidence" value="ECO:0007669"/>
    <property type="project" value="InterPro"/>
</dbReference>
<dbReference type="OMA" id="AXLLIMA"/>
<reference evidence="3" key="1">
    <citation type="journal article" date="2016" name="Nat. Genet.">
        <title>A high-quality carrot genome assembly provides new insights into carotenoid accumulation and asterid genome evolution.</title>
        <authorList>
            <person name="Iorizzo M."/>
            <person name="Ellison S."/>
            <person name="Senalik D."/>
            <person name="Zeng P."/>
            <person name="Satapoomin P."/>
            <person name="Huang J."/>
            <person name="Bowman M."/>
            <person name="Iovene M."/>
            <person name="Sanseverino W."/>
            <person name="Cavagnaro P."/>
            <person name="Yildiz M."/>
            <person name="Macko-Podgorni A."/>
            <person name="Moranska E."/>
            <person name="Grzebelus E."/>
            <person name="Grzebelus D."/>
            <person name="Ashrafi H."/>
            <person name="Zheng Z."/>
            <person name="Cheng S."/>
            <person name="Spooner D."/>
            <person name="Van Deynze A."/>
            <person name="Simon P."/>
        </authorList>
    </citation>
    <scope>NUCLEOTIDE SEQUENCE [LARGE SCALE GENOMIC DNA]</scope>
    <source>
        <tissue evidence="3">Leaf</tissue>
    </source>
</reference>
<dbReference type="InterPro" id="IPR002885">
    <property type="entry name" value="PPR_rpt"/>
</dbReference>
<evidence type="ECO:0008006" key="4">
    <source>
        <dbReference type="Google" id="ProtNLM"/>
    </source>
</evidence>
<dbReference type="NCBIfam" id="TIGR00756">
    <property type="entry name" value="PPR"/>
    <property type="match status" value="5"/>
</dbReference>
<dbReference type="GO" id="GO:0009451">
    <property type="term" value="P:RNA modification"/>
    <property type="evidence" value="ECO:0007669"/>
    <property type="project" value="InterPro"/>
</dbReference>
<dbReference type="AlphaFoldDB" id="A0A175YJW4"/>
<keyword evidence="1" id="KW-0677">Repeat</keyword>
<dbReference type="EMBL" id="LNRQ01000009">
    <property type="protein sequence ID" value="KZM83142.1"/>
    <property type="molecule type" value="Genomic_DNA"/>
</dbReference>
<feature type="repeat" description="PPR" evidence="2">
    <location>
        <begin position="65"/>
        <end position="99"/>
    </location>
</feature>
<dbReference type="Pfam" id="PF12854">
    <property type="entry name" value="PPR_1"/>
    <property type="match status" value="1"/>
</dbReference>
<dbReference type="PANTHER" id="PTHR47926:SF347">
    <property type="entry name" value="PENTATRICOPEPTIDE REPEAT-CONTAINING PROTEIN"/>
    <property type="match status" value="1"/>
</dbReference>
<proteinExistence type="predicted"/>
<evidence type="ECO:0000313" key="3">
    <source>
        <dbReference type="EMBL" id="KZM83142.1"/>
    </source>
</evidence>
<dbReference type="InterPro" id="IPR011990">
    <property type="entry name" value="TPR-like_helical_dom_sf"/>
</dbReference>
<feature type="repeat" description="PPR" evidence="2">
    <location>
        <begin position="264"/>
        <end position="298"/>
    </location>
</feature>
<organism evidence="3">
    <name type="scientific">Daucus carota subsp. sativus</name>
    <name type="common">Carrot</name>
    <dbReference type="NCBI Taxonomy" id="79200"/>
    <lineage>
        <taxon>Eukaryota</taxon>
        <taxon>Viridiplantae</taxon>
        <taxon>Streptophyta</taxon>
        <taxon>Embryophyta</taxon>
        <taxon>Tracheophyta</taxon>
        <taxon>Spermatophyta</taxon>
        <taxon>Magnoliopsida</taxon>
        <taxon>eudicotyledons</taxon>
        <taxon>Gunneridae</taxon>
        <taxon>Pentapetalae</taxon>
        <taxon>asterids</taxon>
        <taxon>campanulids</taxon>
        <taxon>Apiales</taxon>
        <taxon>Apiaceae</taxon>
        <taxon>Apioideae</taxon>
        <taxon>Scandiceae</taxon>
        <taxon>Daucinae</taxon>
        <taxon>Daucus</taxon>
        <taxon>Daucus sect. Daucus</taxon>
    </lineage>
</organism>
<evidence type="ECO:0000256" key="2">
    <source>
        <dbReference type="PROSITE-ProRule" id="PRU00708"/>
    </source>
</evidence>
<dbReference type="Pfam" id="PF01535">
    <property type="entry name" value="PPR"/>
    <property type="match status" value="2"/>
</dbReference>
<dbReference type="PANTHER" id="PTHR47926">
    <property type="entry name" value="PENTATRICOPEPTIDE REPEAT-CONTAINING PROTEIN"/>
    <property type="match status" value="1"/>
</dbReference>
<feature type="repeat" description="PPR" evidence="2">
    <location>
        <begin position="135"/>
        <end position="169"/>
    </location>
</feature>
<accession>A0A175YJW4</accession>
<dbReference type="Pfam" id="PF13041">
    <property type="entry name" value="PPR_2"/>
    <property type="match status" value="1"/>
</dbReference>
<comment type="caution">
    <text evidence="3">The sequence shown here is derived from an EMBL/GenBank/DDBJ whole genome shotgun (WGS) entry which is preliminary data.</text>
</comment>
<sequence>MNHKVLNLLNRCHTLKDLKSLHSRLVIEGSVNSSDILLNKVLRFYFRYGEINYAHKLFDQVPEPNAFLWTSMIHGYVENKKYGESFGMFRCMLGLSIPPLNFTVMSVLKALARSGGLKEGEAVYGFVRKCGFGFDVMVQNAVIDLFMRCGEVDLARLVFDEMSEKDVVTWNSMISGYGNNGRVDVAHLDAAVNLLEAMPMHEVTTWNIILLGFCKAHDLKSAKSYFGKMRCKNVASWTMMVDGYVKLGDLNEARLVFEEMPEKNLIAWSTMIAGYAKNGQPQRALELFVQFKEQGIKPDAMKGVLSGVNI</sequence>
<dbReference type="Gene3D" id="1.25.40.10">
    <property type="entry name" value="Tetratricopeptide repeat domain"/>
    <property type="match status" value="3"/>
</dbReference>
<name>A0A175YJW4_DAUCS</name>
<dbReference type="Gramene" id="KZM83142">
    <property type="protein sequence ID" value="KZM83142"/>
    <property type="gene ID" value="DCAR_030711"/>
</dbReference>
<feature type="repeat" description="PPR" evidence="2">
    <location>
        <begin position="233"/>
        <end position="263"/>
    </location>
</feature>
<gene>
    <name evidence="3" type="ORF">DCAR_030711</name>
</gene>
<dbReference type="InterPro" id="IPR046960">
    <property type="entry name" value="PPR_At4g14850-like_plant"/>
</dbReference>